<evidence type="ECO:0000256" key="2">
    <source>
        <dbReference type="ARBA" id="ARBA00022490"/>
    </source>
</evidence>
<gene>
    <name evidence="8" type="ORF">PECAL_2P21460</name>
</gene>
<protein>
    <recommendedName>
        <fullName evidence="7">Ciliary microtubule inner protein 2A-C-like domain-containing protein</fullName>
    </recommendedName>
</protein>
<name>A0A8J2WWV2_9STRA</name>
<keyword evidence="9" id="KW-1185">Reference proteome</keyword>
<evidence type="ECO:0000256" key="4">
    <source>
        <dbReference type="ARBA" id="ARBA00023273"/>
    </source>
</evidence>
<evidence type="ECO:0000313" key="8">
    <source>
        <dbReference type="EMBL" id="CAH0369040.1"/>
    </source>
</evidence>
<evidence type="ECO:0000256" key="1">
    <source>
        <dbReference type="ARBA" id="ARBA00004430"/>
    </source>
</evidence>
<comment type="subcellular location">
    <subcellularLocation>
        <location evidence="1">Cytoplasm</location>
        <location evidence="1">Cytoskeleton</location>
        <location evidence="1">Cilium axoneme</location>
    </subcellularLocation>
</comment>
<organism evidence="8 9">
    <name type="scientific">Pelagomonas calceolata</name>
    <dbReference type="NCBI Taxonomy" id="35677"/>
    <lineage>
        <taxon>Eukaryota</taxon>
        <taxon>Sar</taxon>
        <taxon>Stramenopiles</taxon>
        <taxon>Ochrophyta</taxon>
        <taxon>Pelagophyceae</taxon>
        <taxon>Pelagomonadales</taxon>
        <taxon>Pelagomonadaceae</taxon>
        <taxon>Pelagomonas</taxon>
    </lineage>
</organism>
<feature type="compositionally biased region" description="Basic and acidic residues" evidence="6">
    <location>
        <begin position="11"/>
        <end position="25"/>
    </location>
</feature>
<evidence type="ECO:0000256" key="3">
    <source>
        <dbReference type="ARBA" id="ARBA00023212"/>
    </source>
</evidence>
<dbReference type="Pfam" id="PF10629">
    <property type="entry name" value="CMI2B-like"/>
    <property type="match status" value="1"/>
</dbReference>
<dbReference type="GO" id="GO:0005930">
    <property type="term" value="C:axoneme"/>
    <property type="evidence" value="ECO:0007669"/>
    <property type="project" value="UniProtKB-SubCell"/>
</dbReference>
<dbReference type="EMBL" id="CAKKNE010000002">
    <property type="protein sequence ID" value="CAH0369040.1"/>
    <property type="molecule type" value="Genomic_DNA"/>
</dbReference>
<feature type="domain" description="Ciliary microtubule inner protein 2A-C-like" evidence="7">
    <location>
        <begin position="96"/>
        <end position="142"/>
    </location>
</feature>
<feature type="region of interest" description="Disordered" evidence="6">
    <location>
        <begin position="1"/>
        <end position="41"/>
    </location>
</feature>
<accession>A0A8J2WWV2</accession>
<proteinExistence type="inferred from homology"/>
<comment type="similarity">
    <text evidence="5">Belongs to the CIMIP2 family.</text>
</comment>
<keyword evidence="4" id="KW-0966">Cell projection</keyword>
<dbReference type="PANTHER" id="PTHR22146:SF8">
    <property type="entry name" value="PROTEIN FAM166B"/>
    <property type="match status" value="1"/>
</dbReference>
<dbReference type="AlphaFoldDB" id="A0A8J2WWV2"/>
<keyword evidence="2" id="KW-0963">Cytoplasm</keyword>
<evidence type="ECO:0000313" key="9">
    <source>
        <dbReference type="Proteomes" id="UP000789595"/>
    </source>
</evidence>
<comment type="caution">
    <text evidence="8">The sequence shown here is derived from an EMBL/GenBank/DDBJ whole genome shotgun (WGS) entry which is preliminary data.</text>
</comment>
<evidence type="ECO:0000256" key="5">
    <source>
        <dbReference type="ARBA" id="ARBA00035661"/>
    </source>
</evidence>
<evidence type="ECO:0000256" key="6">
    <source>
        <dbReference type="SAM" id="MobiDB-lite"/>
    </source>
</evidence>
<feature type="region of interest" description="Disordered" evidence="6">
    <location>
        <begin position="127"/>
        <end position="146"/>
    </location>
</feature>
<sequence length="288" mass="31483">MSLQRPLHSPPKAEHNLFVPDKEQHPSPPRETQSQKPKAIPGYRGFIRGSQHYYGLTDGEVSRRAPSHNFAPTPAGNPHEEAGPRVATESLDSAAPARVLGYSGHIPGRVTRYAETFGRTVENSFAEHRKSASPSKHRIVSTSTTEMPSGTNTIVLDKDEVRFREARALGKTLALRHELEASPGYTGCIRGAQHFFGSTFARVQKEAKTIYPQKGILSGTDTERIPRDRINGYTGHLPGEKSAYGSTFGRTCGDCLDEFQASVSKTAAAGYRILPLADFSVASPIKRE</sequence>
<dbReference type="PANTHER" id="PTHR22146">
    <property type="entry name" value="CAT EYE SYNDROME CRITICAL REGION PROTEIN 6"/>
    <property type="match status" value="1"/>
</dbReference>
<feature type="region of interest" description="Disordered" evidence="6">
    <location>
        <begin position="63"/>
        <end position="83"/>
    </location>
</feature>
<dbReference type="InterPro" id="IPR018902">
    <property type="entry name" value="CMI2A-C-like_dom"/>
</dbReference>
<dbReference type="OrthoDB" id="2019884at2759"/>
<dbReference type="Proteomes" id="UP000789595">
    <property type="component" value="Unassembled WGS sequence"/>
</dbReference>
<evidence type="ECO:0000259" key="7">
    <source>
        <dbReference type="Pfam" id="PF10629"/>
    </source>
</evidence>
<keyword evidence="3" id="KW-0206">Cytoskeleton</keyword>
<reference evidence="8" key="1">
    <citation type="submission" date="2021-11" db="EMBL/GenBank/DDBJ databases">
        <authorList>
            <consortium name="Genoscope - CEA"/>
            <person name="William W."/>
        </authorList>
    </citation>
    <scope>NUCLEOTIDE SEQUENCE</scope>
</reference>